<gene>
    <name evidence="3" type="ORF">VP1G_02859</name>
</gene>
<proteinExistence type="predicted"/>
<dbReference type="Pfam" id="PF04072">
    <property type="entry name" value="LCM"/>
    <property type="match status" value="1"/>
</dbReference>
<evidence type="ECO:0000313" key="3">
    <source>
        <dbReference type="EMBL" id="KUI55409.1"/>
    </source>
</evidence>
<protein>
    <submittedName>
        <fullName evidence="3">Tetracenomycin polyketide synthesis O-methyltransferase TcmP</fullName>
    </submittedName>
</protein>
<evidence type="ECO:0000313" key="4">
    <source>
        <dbReference type="Proteomes" id="UP000078576"/>
    </source>
</evidence>
<dbReference type="GO" id="GO:0032259">
    <property type="term" value="P:methylation"/>
    <property type="evidence" value="ECO:0007669"/>
    <property type="project" value="UniProtKB-KW"/>
</dbReference>
<accession>A0A194UUX4</accession>
<dbReference type="PIRSF" id="PIRSF028177">
    <property type="entry name" value="Polyketide_synth_Omtfrase_TcmP"/>
    <property type="match status" value="1"/>
</dbReference>
<dbReference type="SUPFAM" id="SSF53335">
    <property type="entry name" value="S-adenosyl-L-methionine-dependent methyltransferases"/>
    <property type="match status" value="1"/>
</dbReference>
<keyword evidence="2" id="KW-0808">Transferase</keyword>
<dbReference type="Proteomes" id="UP000078576">
    <property type="component" value="Unassembled WGS sequence"/>
</dbReference>
<sequence length="295" mass="34016">MMRVKIPGKEKVLLSGIEETLLAAIWCRAKDSQSPEPLLGDSYAQQILDRCDVDYTRSTFAALHDERWARFISGRAKKLDDWCQDFLDSQGDRPVQVLQLACGLDSRVLRIRRGANVRWIDLDKPMVMNLRGRVYAELPIPGEGEYFQRNLSVTERNWLGDIPQDRPTLVIAEGLMVYLEPAQSKKVIRDVVEYFGLGGQMMFDVLGTVLQRHTSQVQWLKSSGAKFNWGVDDPKEIEELHEKLKVVESQHWYEFMKVERKMSCSPPWFGDTATKMASKVFPSFNDFAQVMRFNF</sequence>
<dbReference type="Gene3D" id="3.40.50.150">
    <property type="entry name" value="Vaccinia Virus protein VP39"/>
    <property type="match status" value="1"/>
</dbReference>
<reference evidence="4" key="1">
    <citation type="submission" date="2014-12" db="EMBL/GenBank/DDBJ databases">
        <title>Genome Sequence of Valsa Canker Pathogens Uncovers a Specific Adaption of Colonization on Woody Bark.</title>
        <authorList>
            <person name="Yin Z."/>
            <person name="Liu H."/>
            <person name="Gao X."/>
            <person name="Li Z."/>
            <person name="Song N."/>
            <person name="Ke X."/>
            <person name="Dai Q."/>
            <person name="Wu Y."/>
            <person name="Sun Y."/>
            <person name="Xu J.-R."/>
            <person name="Kang Z.K."/>
            <person name="Wang L."/>
            <person name="Huang L."/>
        </authorList>
    </citation>
    <scope>NUCLEOTIDE SEQUENCE [LARGE SCALE GENOMIC DNA]</scope>
    <source>
        <strain evidence="4">SXYL134</strain>
    </source>
</reference>
<organism evidence="3 4">
    <name type="scientific">Cytospora mali</name>
    <name type="common">Apple Valsa canker fungus</name>
    <name type="synonym">Valsa mali</name>
    <dbReference type="NCBI Taxonomy" id="578113"/>
    <lineage>
        <taxon>Eukaryota</taxon>
        <taxon>Fungi</taxon>
        <taxon>Dikarya</taxon>
        <taxon>Ascomycota</taxon>
        <taxon>Pezizomycotina</taxon>
        <taxon>Sordariomycetes</taxon>
        <taxon>Sordariomycetidae</taxon>
        <taxon>Diaporthales</taxon>
        <taxon>Cytosporaceae</taxon>
        <taxon>Cytospora</taxon>
    </lineage>
</organism>
<dbReference type="GO" id="GO:0008168">
    <property type="term" value="F:methyltransferase activity"/>
    <property type="evidence" value="ECO:0007669"/>
    <property type="project" value="UniProtKB-KW"/>
</dbReference>
<evidence type="ECO:0000256" key="1">
    <source>
        <dbReference type="ARBA" id="ARBA00022603"/>
    </source>
</evidence>
<dbReference type="InterPro" id="IPR016874">
    <property type="entry name" value="TcmP-like"/>
</dbReference>
<dbReference type="OrthoDB" id="203237at2759"/>
<dbReference type="PANTHER" id="PTHR43619">
    <property type="entry name" value="S-ADENOSYL-L-METHIONINE-DEPENDENT METHYLTRANSFERASE YKTD-RELATED"/>
    <property type="match status" value="1"/>
</dbReference>
<dbReference type="PANTHER" id="PTHR43619:SF2">
    <property type="entry name" value="S-ADENOSYL-L-METHIONINE-DEPENDENT METHYLTRANSFERASES SUPERFAMILY PROTEIN"/>
    <property type="match status" value="1"/>
</dbReference>
<dbReference type="AlphaFoldDB" id="A0A194UUX4"/>
<dbReference type="STRING" id="694573.A0A194UUX4"/>
<dbReference type="InterPro" id="IPR029063">
    <property type="entry name" value="SAM-dependent_MTases_sf"/>
</dbReference>
<name>A0A194UUX4_CYTMA</name>
<dbReference type="EMBL" id="KN714680">
    <property type="protein sequence ID" value="KUI55409.1"/>
    <property type="molecule type" value="Genomic_DNA"/>
</dbReference>
<keyword evidence="4" id="KW-1185">Reference proteome</keyword>
<dbReference type="InterPro" id="IPR007213">
    <property type="entry name" value="Ppm1/Ppm2/Tcmp"/>
</dbReference>
<keyword evidence="1" id="KW-0489">Methyltransferase</keyword>
<evidence type="ECO:0000256" key="2">
    <source>
        <dbReference type="ARBA" id="ARBA00022679"/>
    </source>
</evidence>